<feature type="transmembrane region" description="Helical" evidence="2">
    <location>
        <begin position="81"/>
        <end position="104"/>
    </location>
</feature>
<dbReference type="Proteomes" id="UP000029121">
    <property type="component" value="Unassembled WGS sequence"/>
</dbReference>
<reference evidence="4" key="1">
    <citation type="journal article" date="2013" name="Nat. Genet.">
        <title>The Capsella rubella genome and the genomic consequences of rapid mating system evolution.</title>
        <authorList>
            <person name="Slotte T."/>
            <person name="Hazzouri K.M."/>
            <person name="Agren J.A."/>
            <person name="Koenig D."/>
            <person name="Maumus F."/>
            <person name="Guo Y.L."/>
            <person name="Steige K."/>
            <person name="Platts A.E."/>
            <person name="Escobar J.S."/>
            <person name="Newman L.K."/>
            <person name="Wang W."/>
            <person name="Mandakova T."/>
            <person name="Vello E."/>
            <person name="Smith L.M."/>
            <person name="Henz S.R."/>
            <person name="Steffen J."/>
            <person name="Takuno S."/>
            <person name="Brandvain Y."/>
            <person name="Coop G."/>
            <person name="Andolfatto P."/>
            <person name="Hu T.T."/>
            <person name="Blanchette M."/>
            <person name="Clark R.M."/>
            <person name="Quesneville H."/>
            <person name="Nordborg M."/>
            <person name="Gaut B.S."/>
            <person name="Lysak M.A."/>
            <person name="Jenkins J."/>
            <person name="Grimwood J."/>
            <person name="Chapman J."/>
            <person name="Prochnik S."/>
            <person name="Shu S."/>
            <person name="Rokhsar D."/>
            <person name="Schmutz J."/>
            <person name="Weigel D."/>
            <person name="Wright S.I."/>
        </authorList>
    </citation>
    <scope>NUCLEOTIDE SEQUENCE [LARGE SCALE GENOMIC DNA]</scope>
    <source>
        <strain evidence="4">cv. Monte Gargano</strain>
    </source>
</reference>
<keyword evidence="2" id="KW-0812">Transmembrane</keyword>
<accession>R0F2D9</accession>
<sequence length="582" mass="64933">MAANANADHMSYHPLNGQAEGGEELIHARGSDYHLFPQIQPRNPNNAPEPNKFDDISLLAITVTLNFGLAALHASKDTSDQVNAIGSILLVATFMILVSNMMLARTYPKIAYGMDRFGVALVFGSLFYASAPWWVSAPLGGILIISYVKTKPGCLVFLKALPQTMFTESSSPAMDPDLPESETRPGFNPSSTATANPSTVQTAMDSDSLEAKSESTTFELASSEVTSVADLPPERFNSLDELTHDLGSLHELSTRGSWQAILEKIAQARALFLLTKPHEHLTYLTYQVMALAKLRRSDEAAHELNSLHDFDGTHYRYESFPEIYPNRNGSMVPFSLRWLYALIPTKLGNRQEGLDRLYVLLDFVRDRIRDKESQSLDASVELWKKRETFVMNCLLGFHLGHKEFGVSLDLLKELITRDPLDPVLISKLGSVQMQFGDIEGAKTTFDRVEKMLNEGKSNGLLNEIQFKNLVGRNKALVHVVAKDYVSAVREYDECIERDNSDIIAVNNKALCLMYLRDLSDAIKVMENALERVPTAALNESLVVNLCSMYELAYVNHTDVKRTLNNWIARVAPDDFDSSCTRV</sequence>
<proteinExistence type="predicted"/>
<organism evidence="3 4">
    <name type="scientific">Capsella rubella</name>
    <dbReference type="NCBI Taxonomy" id="81985"/>
    <lineage>
        <taxon>Eukaryota</taxon>
        <taxon>Viridiplantae</taxon>
        <taxon>Streptophyta</taxon>
        <taxon>Embryophyta</taxon>
        <taxon>Tracheophyta</taxon>
        <taxon>Spermatophyta</taxon>
        <taxon>Magnoliopsida</taxon>
        <taxon>eudicotyledons</taxon>
        <taxon>Gunneridae</taxon>
        <taxon>Pentapetalae</taxon>
        <taxon>rosids</taxon>
        <taxon>malvids</taxon>
        <taxon>Brassicales</taxon>
        <taxon>Brassicaceae</taxon>
        <taxon>Camelineae</taxon>
        <taxon>Capsella</taxon>
    </lineage>
</organism>
<dbReference type="AlphaFoldDB" id="R0F2D9"/>
<evidence type="ECO:0000313" key="4">
    <source>
        <dbReference type="Proteomes" id="UP000029121"/>
    </source>
</evidence>
<dbReference type="EMBL" id="KB870811">
    <property type="protein sequence ID" value="EOA15475.1"/>
    <property type="molecule type" value="Genomic_DNA"/>
</dbReference>
<protein>
    <submittedName>
        <fullName evidence="3">Uncharacterized protein</fullName>
    </submittedName>
</protein>
<dbReference type="eggNOG" id="KOG2796">
    <property type="taxonomic scope" value="Eukaryota"/>
</dbReference>
<name>R0F2D9_9BRAS</name>
<feature type="transmembrane region" description="Helical" evidence="2">
    <location>
        <begin position="56"/>
        <end position="75"/>
    </location>
</feature>
<keyword evidence="4" id="KW-1185">Reference proteome</keyword>
<dbReference type="InterPro" id="IPR011990">
    <property type="entry name" value="TPR-like_helical_dom_sf"/>
</dbReference>
<gene>
    <name evidence="3" type="ORF">CARUB_v10004446mg</name>
</gene>
<dbReference type="SUPFAM" id="SSF48452">
    <property type="entry name" value="TPR-like"/>
    <property type="match status" value="1"/>
</dbReference>
<dbReference type="EMBL" id="KB870811">
    <property type="protein sequence ID" value="EOA15476.1"/>
    <property type="molecule type" value="Genomic_DNA"/>
</dbReference>
<dbReference type="PANTHER" id="PTHR21581:SF6">
    <property type="entry name" value="TRAFFICKING PROTEIN PARTICLE COMPLEX SUBUNIT 12"/>
    <property type="match status" value="1"/>
</dbReference>
<keyword evidence="2" id="KW-0472">Membrane</keyword>
<feature type="compositionally biased region" description="Polar residues" evidence="1">
    <location>
        <begin position="188"/>
        <end position="205"/>
    </location>
</feature>
<dbReference type="STRING" id="81985.R0F2D9"/>
<feature type="region of interest" description="Disordered" evidence="1">
    <location>
        <begin position="169"/>
        <end position="206"/>
    </location>
</feature>
<evidence type="ECO:0000313" key="3">
    <source>
        <dbReference type="EMBL" id="EOA15476.1"/>
    </source>
</evidence>
<evidence type="ECO:0000256" key="2">
    <source>
        <dbReference type="SAM" id="Phobius"/>
    </source>
</evidence>
<dbReference type="PANTHER" id="PTHR21581">
    <property type="entry name" value="D-ALANYL-D-ALANINE CARBOXYPEPTIDASE"/>
    <property type="match status" value="1"/>
</dbReference>
<feature type="transmembrane region" description="Helical" evidence="2">
    <location>
        <begin position="116"/>
        <end position="135"/>
    </location>
</feature>
<dbReference type="FunFam" id="1.25.40.10:FF:000702">
    <property type="entry name" value="Trafficking protein particle complex subunit 12"/>
    <property type="match status" value="1"/>
</dbReference>
<dbReference type="Gene3D" id="1.25.40.10">
    <property type="entry name" value="Tetratricopeptide repeat domain"/>
    <property type="match status" value="1"/>
</dbReference>
<evidence type="ECO:0000256" key="1">
    <source>
        <dbReference type="SAM" id="MobiDB-lite"/>
    </source>
</evidence>
<reference evidence="3" key="2">
    <citation type="journal article" date="2013" name="Nat. Genet.">
        <title>Genome sequencing of Capsella rubella.</title>
        <authorList>
            <person name="Schmutz J."/>
            <person name="Prochnik S."/>
            <person name="Nordborg M."/>
            <person name="Weigel D."/>
            <person name="Rokhsar D."/>
            <person name="Wright S."/>
        </authorList>
    </citation>
    <scope>NUCLEOTIDE SEQUENCE</scope>
</reference>
<keyword evidence="2" id="KW-1133">Transmembrane helix</keyword>